<dbReference type="AlphaFoldDB" id="A0A9W6NU49"/>
<dbReference type="EMBL" id="BSFQ01000002">
    <property type="protein sequence ID" value="GLL09404.1"/>
    <property type="molecule type" value="Genomic_DNA"/>
</dbReference>
<dbReference type="RefSeq" id="WP_037039610.1">
    <property type="nucleotide sequence ID" value="NZ_BAAAUZ010000013.1"/>
</dbReference>
<keyword evidence="1" id="KW-1133">Transmembrane helix</keyword>
<feature type="domain" description="SPW repeat-containing integral membrane" evidence="2">
    <location>
        <begin position="27"/>
        <end position="122"/>
    </location>
</feature>
<accession>A0A9W6NU49</accession>
<feature type="transmembrane region" description="Helical" evidence="1">
    <location>
        <begin position="80"/>
        <end position="99"/>
    </location>
</feature>
<keyword evidence="1" id="KW-0472">Membrane</keyword>
<evidence type="ECO:0000313" key="4">
    <source>
        <dbReference type="Proteomes" id="UP001143463"/>
    </source>
</evidence>
<dbReference type="Proteomes" id="UP001143463">
    <property type="component" value="Unassembled WGS sequence"/>
</dbReference>
<feature type="transmembrane region" description="Helical" evidence="1">
    <location>
        <begin position="50"/>
        <end position="68"/>
    </location>
</feature>
<dbReference type="InterPro" id="IPR005530">
    <property type="entry name" value="SPW"/>
</dbReference>
<protein>
    <recommendedName>
        <fullName evidence="2">SPW repeat-containing integral membrane domain-containing protein</fullName>
    </recommendedName>
</protein>
<evidence type="ECO:0000256" key="1">
    <source>
        <dbReference type="SAM" id="Phobius"/>
    </source>
</evidence>
<organism evidence="3 4">
    <name type="scientific">Pseudonocardia halophobica</name>
    <dbReference type="NCBI Taxonomy" id="29401"/>
    <lineage>
        <taxon>Bacteria</taxon>
        <taxon>Bacillati</taxon>
        <taxon>Actinomycetota</taxon>
        <taxon>Actinomycetes</taxon>
        <taxon>Pseudonocardiales</taxon>
        <taxon>Pseudonocardiaceae</taxon>
        <taxon>Pseudonocardia</taxon>
    </lineage>
</organism>
<name>A0A9W6NU49_9PSEU</name>
<keyword evidence="4" id="KW-1185">Reference proteome</keyword>
<feature type="transmembrane region" description="Helical" evidence="1">
    <location>
        <begin position="111"/>
        <end position="136"/>
    </location>
</feature>
<reference evidence="3" key="1">
    <citation type="journal article" date="2014" name="Int. J. Syst. Evol. Microbiol.">
        <title>Complete genome sequence of Corynebacterium casei LMG S-19264T (=DSM 44701T), isolated from a smear-ripened cheese.</title>
        <authorList>
            <consortium name="US DOE Joint Genome Institute (JGI-PGF)"/>
            <person name="Walter F."/>
            <person name="Albersmeier A."/>
            <person name="Kalinowski J."/>
            <person name="Ruckert C."/>
        </authorList>
    </citation>
    <scope>NUCLEOTIDE SEQUENCE</scope>
    <source>
        <strain evidence="3">VKM Ac-1069</strain>
    </source>
</reference>
<proteinExistence type="predicted"/>
<evidence type="ECO:0000313" key="3">
    <source>
        <dbReference type="EMBL" id="GLL09404.1"/>
    </source>
</evidence>
<keyword evidence="1" id="KW-0812">Transmembrane</keyword>
<gene>
    <name evidence="3" type="ORF">GCM10017577_05440</name>
</gene>
<feature type="transmembrane region" description="Helical" evidence="1">
    <location>
        <begin position="23"/>
        <end position="44"/>
    </location>
</feature>
<dbReference type="Pfam" id="PF03779">
    <property type="entry name" value="SPW"/>
    <property type="match status" value="1"/>
</dbReference>
<comment type="caution">
    <text evidence="3">The sequence shown here is derived from an EMBL/GenBank/DDBJ whole genome shotgun (WGS) entry which is preliminary data.</text>
</comment>
<reference evidence="3" key="2">
    <citation type="submission" date="2023-01" db="EMBL/GenBank/DDBJ databases">
        <authorList>
            <person name="Sun Q."/>
            <person name="Evtushenko L."/>
        </authorList>
    </citation>
    <scope>NUCLEOTIDE SEQUENCE</scope>
    <source>
        <strain evidence="3">VKM Ac-1069</strain>
    </source>
</reference>
<sequence length="146" mass="15267">MAASTGAGGRAGRSVRSELRHDIRLRSALVLVVGAWLALSPLLITFGGPVRVWSQVGVGLALVVLGAVRVARPVRTAPLGLLNGALGVWVIVSAFVLHLQTVSAVAWTNNFFLGLLVVLLAVSGAVACSFAAPAPLRVHRTRLLHR</sequence>
<evidence type="ECO:0000259" key="2">
    <source>
        <dbReference type="Pfam" id="PF03779"/>
    </source>
</evidence>